<keyword evidence="2" id="KW-1185">Reference proteome</keyword>
<dbReference type="Proteomes" id="UP001631969">
    <property type="component" value="Unassembled WGS sequence"/>
</dbReference>
<dbReference type="EMBL" id="JBJURJ010000013">
    <property type="protein sequence ID" value="MFM9330441.1"/>
    <property type="molecule type" value="Genomic_DNA"/>
</dbReference>
<evidence type="ECO:0000313" key="2">
    <source>
        <dbReference type="Proteomes" id="UP001631969"/>
    </source>
</evidence>
<comment type="caution">
    <text evidence="1">The sequence shown here is derived from an EMBL/GenBank/DDBJ whole genome shotgun (WGS) entry which is preliminary data.</text>
</comment>
<evidence type="ECO:0000313" key="1">
    <source>
        <dbReference type="EMBL" id="MFM9330441.1"/>
    </source>
</evidence>
<gene>
    <name evidence="1" type="ORF">ACI1P1_19250</name>
</gene>
<protein>
    <submittedName>
        <fullName evidence="1">Beta-propeller domain-containing protein</fullName>
    </submittedName>
</protein>
<reference evidence="1" key="1">
    <citation type="submission" date="2024-12" db="EMBL/GenBank/DDBJ databases">
        <authorList>
            <person name="Wu N."/>
        </authorList>
    </citation>
    <scope>NUCLEOTIDE SEQUENCE</scope>
    <source>
        <strain evidence="1">P15</strain>
    </source>
</reference>
<sequence>MKRFSIITAASAITLAAVIAGSIALGAAPAESREQTSAASQPTATVPANDANLPPVPLTGFTIAVNGKLLEPDALPYLAGDTMLVPLRALTEALGAVVSYNETAGSIIAVKDGSSIVLIPGDSIATKNGTPVQLAAAPVRDGDVVLVPLRFFAEAFGTSVKWDGAAKRVTVESEDYLLPAIGSYAKLKELLASAQDQGITIGPGHGMQVFVMEDSAVARSEIATSAAQKQNASAAPKGDFSATNVQVQGVDEGDVVKTDGEFIYQVNGSRVMIVRAAPEDKMTLESVLQLEEKTFAIQELYVDGDRLTVIGSSSRKQEPQNPDVSSAKESLSVGGTAAKRRIAPAAPSTVKTLVYDIADRKAPKLLREVETEGSYVSSRRIGGEVYVIANRYLNRYGIIQDNRESAAVPAYRDTAMSGQWTEAKYEDIRYFPDSLYSAYLVVAGISTASPSVPAEVSIYLGSAENVFASADHLYAAFPRRQVSEDRVKPAAGTSADVAAEYIRINVDETTQVYKFRLDKGKASFAAKGQVPGTVLNQFSMDEHNGYFRIATTKGKEWGRAGEKLTNNVYVLNEDMGISGQIEGIAPGESIYSVRFMGNRGYMVTFQKVDPLFVLDFSNPASPSILGQLKIPGYSDYLHPYDENHLIGFGKDAVVVTDERYEKSPQPTDGTAYYQGMKISMFDVTDVSRPKELFQTVIGDRGTDSELLRNHKALLFSRDKNLLAFPVTVAEVPAGQKNNPMAYGQFAFQGAYVYHVDLQEGFRLRETVTHLGEDELKKAGGSLYESNHQIGRLLYIGDTLYSLSPGQIRAQNLETLAETGRLELP</sequence>
<organism evidence="1 2">
    <name type="scientific">Paenibacillus mesotrionivorans</name>
    <dbReference type="NCBI Taxonomy" id="3160968"/>
    <lineage>
        <taxon>Bacteria</taxon>
        <taxon>Bacillati</taxon>
        <taxon>Bacillota</taxon>
        <taxon>Bacilli</taxon>
        <taxon>Bacillales</taxon>
        <taxon>Paenibacillaceae</taxon>
        <taxon>Paenibacillus</taxon>
    </lineage>
</organism>
<name>A0ACC7P088_9BACL</name>
<accession>A0ACC7P088</accession>
<proteinExistence type="predicted"/>